<feature type="region of interest" description="Disordered" evidence="1">
    <location>
        <begin position="29"/>
        <end position="48"/>
    </location>
</feature>
<gene>
    <name evidence="4" type="ORF">RM425_06060</name>
</gene>
<feature type="chain" id="PRO_5046235711" evidence="2">
    <location>
        <begin position="22"/>
        <end position="224"/>
    </location>
</feature>
<proteinExistence type="predicted"/>
<keyword evidence="5" id="KW-1185">Reference proteome</keyword>
<dbReference type="SMART" id="SM00909">
    <property type="entry name" value="Germane"/>
    <property type="match status" value="1"/>
</dbReference>
<dbReference type="RefSeq" id="WP_311344285.1">
    <property type="nucleotide sequence ID" value="NZ_JAVREI010000002.1"/>
</dbReference>
<keyword evidence="2" id="KW-0732">Signal</keyword>
<organism evidence="4 5">
    <name type="scientific">Blastococcus goldschmidtiae</name>
    <dbReference type="NCBI Taxonomy" id="3075546"/>
    <lineage>
        <taxon>Bacteria</taxon>
        <taxon>Bacillati</taxon>
        <taxon>Actinomycetota</taxon>
        <taxon>Actinomycetes</taxon>
        <taxon>Geodermatophilales</taxon>
        <taxon>Geodermatophilaceae</taxon>
        <taxon>Blastococcus</taxon>
    </lineage>
</organism>
<evidence type="ECO:0000313" key="4">
    <source>
        <dbReference type="EMBL" id="MDT0275463.1"/>
    </source>
</evidence>
<accession>A0ABU2K5M0</accession>
<feature type="compositionally biased region" description="Acidic residues" evidence="1">
    <location>
        <begin position="200"/>
        <end position="209"/>
    </location>
</feature>
<comment type="caution">
    <text evidence="4">The sequence shown here is derived from an EMBL/GenBank/DDBJ whole genome shotgun (WGS) entry which is preliminary data.</text>
</comment>
<protein>
    <submittedName>
        <fullName evidence="4">GerMN domain-containing protein</fullName>
    </submittedName>
</protein>
<dbReference type="Proteomes" id="UP001183222">
    <property type="component" value="Unassembled WGS sequence"/>
</dbReference>
<dbReference type="Pfam" id="PF10646">
    <property type="entry name" value="Germane"/>
    <property type="match status" value="1"/>
</dbReference>
<evidence type="ECO:0000259" key="3">
    <source>
        <dbReference type="SMART" id="SM00909"/>
    </source>
</evidence>
<evidence type="ECO:0000313" key="5">
    <source>
        <dbReference type="Proteomes" id="UP001183222"/>
    </source>
</evidence>
<dbReference type="PROSITE" id="PS51257">
    <property type="entry name" value="PROKAR_LIPOPROTEIN"/>
    <property type="match status" value="1"/>
</dbReference>
<feature type="region of interest" description="Disordered" evidence="1">
    <location>
        <begin position="164"/>
        <end position="224"/>
    </location>
</feature>
<name>A0ABU2K5M0_9ACTN</name>
<feature type="compositionally biased region" description="Low complexity" evidence="1">
    <location>
        <begin position="210"/>
        <end position="224"/>
    </location>
</feature>
<dbReference type="InterPro" id="IPR019606">
    <property type="entry name" value="GerMN"/>
</dbReference>
<dbReference type="EMBL" id="JAVREI010000002">
    <property type="protein sequence ID" value="MDT0275463.1"/>
    <property type="molecule type" value="Genomic_DNA"/>
</dbReference>
<reference evidence="5" key="1">
    <citation type="submission" date="2023-07" db="EMBL/GenBank/DDBJ databases">
        <title>30 novel species of actinomycetes from the DSMZ collection.</title>
        <authorList>
            <person name="Nouioui I."/>
        </authorList>
    </citation>
    <scope>NUCLEOTIDE SEQUENCE [LARGE SCALE GENOMIC DNA]</scope>
    <source>
        <strain evidence="5">DSM 46792</strain>
    </source>
</reference>
<sequence>MSRRAALLRAFLAALAAVLVAGCGVAPDDRPEEVSTDPAPASAPGIGSSGSGPLVTLYLIRGADLTPVVRRTTTRTTPVVLDLLLEGPTRIEAADGIRTALAPELVGVEATEPDGTVTLTLTRGFTGLTGGNQLLAVAQVVWSLTELPAVTGVRFTVEGAPVEVPTDEGLTASPVERDDYASVAPATPTPSPSPTTGPPDDPEDPEDPDGAPSTPPTSTGAPAS</sequence>
<evidence type="ECO:0000256" key="2">
    <source>
        <dbReference type="SAM" id="SignalP"/>
    </source>
</evidence>
<evidence type="ECO:0000256" key="1">
    <source>
        <dbReference type="SAM" id="MobiDB-lite"/>
    </source>
</evidence>
<feature type="compositionally biased region" description="Pro residues" evidence="1">
    <location>
        <begin position="187"/>
        <end position="199"/>
    </location>
</feature>
<feature type="domain" description="GerMN" evidence="3">
    <location>
        <begin position="77"/>
        <end position="166"/>
    </location>
</feature>
<feature type="signal peptide" evidence="2">
    <location>
        <begin position="1"/>
        <end position="21"/>
    </location>
</feature>